<keyword evidence="1" id="KW-0812">Transmembrane</keyword>
<sequence length="72" mass="8018">MARLLLQYSTSRHDTTSCMQDQAYPNRKEPDMELVMGGLLVGVSGMLALLIVAVWKDGAAHRRETHPTHRGV</sequence>
<keyword evidence="1" id="KW-0472">Membrane</keyword>
<dbReference type="EMBL" id="CAJNBJ010000001">
    <property type="protein sequence ID" value="CAE6701114.1"/>
    <property type="molecule type" value="Genomic_DNA"/>
</dbReference>
<evidence type="ECO:0000256" key="1">
    <source>
        <dbReference type="SAM" id="Phobius"/>
    </source>
</evidence>
<protein>
    <submittedName>
        <fullName evidence="2">Uncharacterized protein</fullName>
    </submittedName>
</protein>
<reference evidence="2 3" key="1">
    <citation type="submission" date="2021-02" db="EMBL/GenBank/DDBJ databases">
        <authorList>
            <person name="Han P."/>
        </authorList>
    </citation>
    <scope>NUCLEOTIDE SEQUENCE [LARGE SCALE GENOMIC DNA]</scope>
    <source>
        <strain evidence="2">Candidatus Nitrospira sp. ZN2</strain>
    </source>
</reference>
<evidence type="ECO:0000313" key="2">
    <source>
        <dbReference type="EMBL" id="CAE6701114.1"/>
    </source>
</evidence>
<accession>A0ABM8QJU0</accession>
<evidence type="ECO:0000313" key="3">
    <source>
        <dbReference type="Proteomes" id="UP000675880"/>
    </source>
</evidence>
<proteinExistence type="predicted"/>
<gene>
    <name evidence="2" type="ORF">NSPZN2_10740</name>
</gene>
<dbReference type="Proteomes" id="UP000675880">
    <property type="component" value="Unassembled WGS sequence"/>
</dbReference>
<feature type="transmembrane region" description="Helical" evidence="1">
    <location>
        <begin position="34"/>
        <end position="55"/>
    </location>
</feature>
<keyword evidence="1" id="KW-1133">Transmembrane helix</keyword>
<keyword evidence="3" id="KW-1185">Reference proteome</keyword>
<name>A0ABM8QJU0_9BACT</name>
<organism evidence="2 3">
    <name type="scientific">Nitrospira defluvii</name>
    <dbReference type="NCBI Taxonomy" id="330214"/>
    <lineage>
        <taxon>Bacteria</taxon>
        <taxon>Pseudomonadati</taxon>
        <taxon>Nitrospirota</taxon>
        <taxon>Nitrospiria</taxon>
        <taxon>Nitrospirales</taxon>
        <taxon>Nitrospiraceae</taxon>
        <taxon>Nitrospira</taxon>
    </lineage>
</organism>
<comment type="caution">
    <text evidence="2">The sequence shown here is derived from an EMBL/GenBank/DDBJ whole genome shotgun (WGS) entry which is preliminary data.</text>
</comment>